<keyword evidence="2" id="KW-1185">Reference proteome</keyword>
<organism evidence="1 2">
    <name type="scientific">Clunio marinus</name>
    <dbReference type="NCBI Taxonomy" id="568069"/>
    <lineage>
        <taxon>Eukaryota</taxon>
        <taxon>Metazoa</taxon>
        <taxon>Ecdysozoa</taxon>
        <taxon>Arthropoda</taxon>
        <taxon>Hexapoda</taxon>
        <taxon>Insecta</taxon>
        <taxon>Pterygota</taxon>
        <taxon>Neoptera</taxon>
        <taxon>Endopterygota</taxon>
        <taxon>Diptera</taxon>
        <taxon>Nematocera</taxon>
        <taxon>Chironomoidea</taxon>
        <taxon>Chironomidae</taxon>
        <taxon>Clunio</taxon>
    </lineage>
</organism>
<gene>
    <name evidence="1" type="ORF">CLUMA_CG001734</name>
</gene>
<evidence type="ECO:0000313" key="2">
    <source>
        <dbReference type="Proteomes" id="UP000183832"/>
    </source>
</evidence>
<accession>A0A1J1HKK9</accession>
<dbReference type="AlphaFoldDB" id="A0A1J1HKK9"/>
<name>A0A1J1HKK9_9DIPT</name>
<dbReference type="EMBL" id="CVRI01000006">
    <property type="protein sequence ID" value="CRK87948.1"/>
    <property type="molecule type" value="Genomic_DNA"/>
</dbReference>
<sequence length="112" mass="13543">MACVKIHFLKMKSKFYENLSFHFGKLNYMMCMCVPVLYPNDTFHEQRMKVDFEEKRLIMCKNKTQSKLHKVHRCTTIQRLLQPQRVSHKNKFHILFRHSEASKLQHDSDSLE</sequence>
<proteinExistence type="predicted"/>
<evidence type="ECO:0000313" key="1">
    <source>
        <dbReference type="EMBL" id="CRK87948.1"/>
    </source>
</evidence>
<reference evidence="1 2" key="1">
    <citation type="submission" date="2015-04" db="EMBL/GenBank/DDBJ databases">
        <authorList>
            <person name="Syromyatnikov M.Y."/>
            <person name="Popov V.N."/>
        </authorList>
    </citation>
    <scope>NUCLEOTIDE SEQUENCE [LARGE SCALE GENOMIC DNA]</scope>
</reference>
<dbReference type="Proteomes" id="UP000183832">
    <property type="component" value="Unassembled WGS sequence"/>
</dbReference>
<protein>
    <submittedName>
        <fullName evidence="1">CLUMA_CG001734, isoform A</fullName>
    </submittedName>
</protein>